<dbReference type="Gene3D" id="1.10.10.1590">
    <property type="entry name" value="NADH-quinone oxidoreductase subunit E"/>
    <property type="match status" value="1"/>
</dbReference>
<proteinExistence type="predicted"/>
<evidence type="ECO:0000313" key="4">
    <source>
        <dbReference type="EMBL" id="GAG10103.1"/>
    </source>
</evidence>
<dbReference type="InterPro" id="IPR036249">
    <property type="entry name" value="Thioredoxin-like_sf"/>
</dbReference>
<dbReference type="GO" id="GO:0046872">
    <property type="term" value="F:metal ion binding"/>
    <property type="evidence" value="ECO:0007669"/>
    <property type="project" value="UniProtKB-KW"/>
</dbReference>
<accession>X0VC96</accession>
<dbReference type="PANTHER" id="PTHR43342:SF1">
    <property type="entry name" value="BIFURCATING [FEFE] HYDROGENASE GAMMA SUBUNIT"/>
    <property type="match status" value="1"/>
</dbReference>
<dbReference type="Gene3D" id="3.40.30.10">
    <property type="entry name" value="Glutaredoxin"/>
    <property type="match status" value="1"/>
</dbReference>
<dbReference type="Pfam" id="PF01257">
    <property type="entry name" value="2Fe-2S_thioredx"/>
    <property type="match status" value="1"/>
</dbReference>
<gene>
    <name evidence="4" type="ORF">S01H1_33311</name>
</gene>
<name>X0VC96_9ZZZZ</name>
<comment type="caution">
    <text evidence="4">The sequence shown here is derived from an EMBL/GenBank/DDBJ whole genome shotgun (WGS) entry which is preliminary data.</text>
</comment>
<sequence length="176" mass="20036">MKGESRKSKFVGIRMTAAQEELLSKLRETHGYKSQTEVLLNGLESLAGHSSVPVAASLSRDYRLQEHEEVMRKVIEVVSKVDEIIDRHNKDKRALIQILLEIQREYNWLPKEAILWLSERLGVSINQIYQIATFYKAFSLIPRGRHLVRVCTGTACHVRGAITLSDRASQLLNLSP</sequence>
<organism evidence="4">
    <name type="scientific">marine sediment metagenome</name>
    <dbReference type="NCBI Taxonomy" id="412755"/>
    <lineage>
        <taxon>unclassified sequences</taxon>
        <taxon>metagenomes</taxon>
        <taxon>ecological metagenomes</taxon>
    </lineage>
</organism>
<keyword evidence="1" id="KW-0479">Metal-binding</keyword>
<dbReference type="AlphaFoldDB" id="X0VC96"/>
<evidence type="ECO:0000256" key="2">
    <source>
        <dbReference type="ARBA" id="ARBA00023004"/>
    </source>
</evidence>
<evidence type="ECO:0000256" key="3">
    <source>
        <dbReference type="ARBA" id="ARBA00023014"/>
    </source>
</evidence>
<protein>
    <recommendedName>
        <fullName evidence="5">NAD(P)H-dependent oxidoreductase subunit E</fullName>
    </recommendedName>
</protein>
<keyword evidence="3" id="KW-0411">Iron-sulfur</keyword>
<keyword evidence="2" id="KW-0408">Iron</keyword>
<feature type="non-terminal residue" evidence="4">
    <location>
        <position position="176"/>
    </location>
</feature>
<dbReference type="SUPFAM" id="SSF52833">
    <property type="entry name" value="Thioredoxin-like"/>
    <property type="match status" value="1"/>
</dbReference>
<reference evidence="4" key="1">
    <citation type="journal article" date="2014" name="Front. Microbiol.">
        <title>High frequency of phylogenetically diverse reductive dehalogenase-homologous genes in deep subseafloor sedimentary metagenomes.</title>
        <authorList>
            <person name="Kawai M."/>
            <person name="Futagami T."/>
            <person name="Toyoda A."/>
            <person name="Takaki Y."/>
            <person name="Nishi S."/>
            <person name="Hori S."/>
            <person name="Arai W."/>
            <person name="Tsubouchi T."/>
            <person name="Morono Y."/>
            <person name="Uchiyama I."/>
            <person name="Ito T."/>
            <person name="Fujiyama A."/>
            <person name="Inagaki F."/>
            <person name="Takami H."/>
        </authorList>
    </citation>
    <scope>NUCLEOTIDE SEQUENCE</scope>
    <source>
        <strain evidence="4">Expedition CK06-06</strain>
    </source>
</reference>
<dbReference type="PANTHER" id="PTHR43342">
    <property type="entry name" value="NADH-QUINONE OXIDOREDUCTASE, E SUBUNIT"/>
    <property type="match status" value="1"/>
</dbReference>
<dbReference type="GO" id="GO:0051536">
    <property type="term" value="F:iron-sulfur cluster binding"/>
    <property type="evidence" value="ECO:0007669"/>
    <property type="project" value="UniProtKB-KW"/>
</dbReference>
<evidence type="ECO:0008006" key="5">
    <source>
        <dbReference type="Google" id="ProtNLM"/>
    </source>
</evidence>
<dbReference type="InterPro" id="IPR028431">
    <property type="entry name" value="NADP_DH_HndA-like"/>
</dbReference>
<dbReference type="InterPro" id="IPR041921">
    <property type="entry name" value="NuoE_N"/>
</dbReference>
<evidence type="ECO:0000256" key="1">
    <source>
        <dbReference type="ARBA" id="ARBA00022723"/>
    </source>
</evidence>
<dbReference type="EMBL" id="BARS01020676">
    <property type="protein sequence ID" value="GAG10103.1"/>
    <property type="molecule type" value="Genomic_DNA"/>
</dbReference>